<dbReference type="OrthoDB" id="1351717at2"/>
<dbReference type="EMBL" id="ARYN01000009">
    <property type="protein sequence ID" value="ORL45394.1"/>
    <property type="molecule type" value="Genomic_DNA"/>
</dbReference>
<dbReference type="Proteomes" id="UP000192746">
    <property type="component" value="Unassembled WGS sequence"/>
</dbReference>
<dbReference type="STRING" id="1185767.IIF7_11248"/>
<dbReference type="Pfam" id="PF20459">
    <property type="entry name" value="DUF6712"/>
    <property type="match status" value="1"/>
</dbReference>
<sequence>MNNILTHQDFANLKNIGNNYDVNKVEQCISGALIDLKKTLGNGFYFDLQKNANEADYSDLIEGCQYEDKDGYTVQHEGVKSLLADYTYSRYLYEINNSVTPFGMVQKQYQDGEQVDRNMIKDLVSQNNQDAAMKWQLIEGYLNQNASTFEVWARQNESHINNDNNSFNNVKFTFLPSQNKRL</sequence>
<proteinExistence type="predicted"/>
<organism evidence="1 2">
    <name type="scientific">Zunongwangia atlantica 22II14-10F7</name>
    <dbReference type="NCBI Taxonomy" id="1185767"/>
    <lineage>
        <taxon>Bacteria</taxon>
        <taxon>Pseudomonadati</taxon>
        <taxon>Bacteroidota</taxon>
        <taxon>Flavobacteriia</taxon>
        <taxon>Flavobacteriales</taxon>
        <taxon>Flavobacteriaceae</taxon>
        <taxon>Zunongwangia</taxon>
    </lineage>
</organism>
<dbReference type="InterPro" id="IPR046558">
    <property type="entry name" value="DUF6712"/>
</dbReference>
<evidence type="ECO:0000313" key="1">
    <source>
        <dbReference type="EMBL" id="ORL45394.1"/>
    </source>
</evidence>
<keyword evidence="2" id="KW-1185">Reference proteome</keyword>
<dbReference type="AlphaFoldDB" id="A0A1Y1T480"/>
<evidence type="ECO:0000313" key="2">
    <source>
        <dbReference type="Proteomes" id="UP000192746"/>
    </source>
</evidence>
<gene>
    <name evidence="1" type="ORF">IIF7_11248</name>
</gene>
<reference evidence="1 2" key="1">
    <citation type="submission" date="2013-04" db="EMBL/GenBank/DDBJ databases">
        <title>Zunongwangia sp. 22II14-10F7 Genome Sequencing.</title>
        <authorList>
            <person name="Lai Q."/>
            <person name="Shao Z."/>
        </authorList>
    </citation>
    <scope>NUCLEOTIDE SEQUENCE [LARGE SCALE GENOMIC DNA]</scope>
    <source>
        <strain evidence="1 2">22II14-10F7</strain>
    </source>
</reference>
<dbReference type="RefSeq" id="WP_084841789.1">
    <property type="nucleotide sequence ID" value="NZ_ARYN01000009.1"/>
</dbReference>
<protein>
    <submittedName>
        <fullName evidence="1">Uncharacterized protein</fullName>
    </submittedName>
</protein>
<name>A0A1Y1T480_9FLAO</name>
<comment type="caution">
    <text evidence="1">The sequence shown here is derived from an EMBL/GenBank/DDBJ whole genome shotgun (WGS) entry which is preliminary data.</text>
</comment>
<accession>A0A1Y1T480</accession>